<gene>
    <name evidence="2" type="ORF">D0466_20585</name>
</gene>
<organism evidence="2 3">
    <name type="scientific">Peribacillus glennii</name>
    <dbReference type="NCBI Taxonomy" id="2303991"/>
    <lineage>
        <taxon>Bacteria</taxon>
        <taxon>Bacillati</taxon>
        <taxon>Bacillota</taxon>
        <taxon>Bacilli</taxon>
        <taxon>Bacillales</taxon>
        <taxon>Bacillaceae</taxon>
        <taxon>Peribacillus</taxon>
    </lineage>
</organism>
<dbReference type="Pfam" id="PF18768">
    <property type="entry name" value="RNPP_C"/>
    <property type="match status" value="1"/>
</dbReference>
<dbReference type="AlphaFoldDB" id="A0A372L6M3"/>
<dbReference type="InterPro" id="IPR010982">
    <property type="entry name" value="Lambda_DNA-bd_dom_sf"/>
</dbReference>
<dbReference type="Gene3D" id="1.25.40.10">
    <property type="entry name" value="Tetratricopeptide repeat domain"/>
    <property type="match status" value="1"/>
</dbReference>
<dbReference type="GO" id="GO:0003677">
    <property type="term" value="F:DNA binding"/>
    <property type="evidence" value="ECO:0007669"/>
    <property type="project" value="InterPro"/>
</dbReference>
<dbReference type="RefSeq" id="WP_117324388.1">
    <property type="nucleotide sequence ID" value="NZ_QVTD01000022.1"/>
</dbReference>
<dbReference type="InterPro" id="IPR001387">
    <property type="entry name" value="Cro/C1-type_HTH"/>
</dbReference>
<dbReference type="Pfam" id="PF01381">
    <property type="entry name" value="HTH_3"/>
    <property type="match status" value="1"/>
</dbReference>
<evidence type="ECO:0000313" key="2">
    <source>
        <dbReference type="EMBL" id="RFU60752.1"/>
    </source>
</evidence>
<dbReference type="Proteomes" id="UP000262939">
    <property type="component" value="Unassembled WGS sequence"/>
</dbReference>
<dbReference type="OrthoDB" id="1150409at2"/>
<comment type="caution">
    <text evidence="2">The sequence shown here is derived from an EMBL/GenBank/DDBJ whole genome shotgun (WGS) entry which is preliminary data.</text>
</comment>
<dbReference type="InterPro" id="IPR011990">
    <property type="entry name" value="TPR-like_helical_dom_sf"/>
</dbReference>
<dbReference type="SUPFAM" id="SSF47413">
    <property type="entry name" value="lambda repressor-like DNA-binding domains"/>
    <property type="match status" value="1"/>
</dbReference>
<keyword evidence="3" id="KW-1185">Reference proteome</keyword>
<dbReference type="SUPFAM" id="SSF48452">
    <property type="entry name" value="TPR-like"/>
    <property type="match status" value="1"/>
</dbReference>
<reference evidence="2 3" key="1">
    <citation type="submission" date="2018-08" db="EMBL/GenBank/DDBJ databases">
        <title>Bacillus chawlae sp. nov., Bacillus glennii sp. nov., and Bacillus saganii sp. nov. Isolated from the Vehicle Assembly Building at Kennedy Space Center where the Viking Spacecraft were Assembled.</title>
        <authorList>
            <person name="Seuylemezian A."/>
            <person name="Vaishampayan P."/>
        </authorList>
    </citation>
    <scope>NUCLEOTIDE SEQUENCE [LARGE SCALE GENOMIC DNA]</scope>
    <source>
        <strain evidence="2 3">V44-8</strain>
    </source>
</reference>
<proteinExistence type="predicted"/>
<feature type="domain" description="HTH cro/C1-type" evidence="1">
    <location>
        <begin position="10"/>
        <end position="63"/>
    </location>
</feature>
<dbReference type="EMBL" id="QVTD01000022">
    <property type="protein sequence ID" value="RFU60752.1"/>
    <property type="molecule type" value="Genomic_DNA"/>
</dbReference>
<dbReference type="SMART" id="SM00530">
    <property type="entry name" value="HTH_XRE"/>
    <property type="match status" value="1"/>
</dbReference>
<dbReference type="PROSITE" id="PS50943">
    <property type="entry name" value="HTH_CROC1"/>
    <property type="match status" value="1"/>
</dbReference>
<dbReference type="PANTHER" id="PTHR37038">
    <property type="entry name" value="TRANSCRIPTIONAL REGULATOR-RELATED"/>
    <property type="match status" value="1"/>
</dbReference>
<dbReference type="PANTHER" id="PTHR37038:SF14">
    <property type="entry name" value="TRANSCRIPTIONAL ACTIVATOR"/>
    <property type="match status" value="1"/>
</dbReference>
<evidence type="ECO:0000259" key="1">
    <source>
        <dbReference type="PROSITE" id="PS50943"/>
    </source>
</evidence>
<accession>A0A372L6M3</accession>
<dbReference type="InterPro" id="IPR053163">
    <property type="entry name" value="HTH-type_regulator_Rgg"/>
</dbReference>
<name>A0A372L6M3_9BACI</name>
<dbReference type="InterPro" id="IPR041315">
    <property type="entry name" value="PlcR_TPR"/>
</dbReference>
<protein>
    <submittedName>
        <fullName evidence="2">Helix-turn-helix domain-containing protein</fullName>
    </submittedName>
</protein>
<sequence length="304" mass="35464">MDFCLIGQKIKELRKQIGLSQGELAKGICTQAQISKIEKGDVYPYASTLYLISQRLGVDVNYFFDIGMTPRLDYVQEVESLLKAARKNMNYTEIEQIVKAEENNPLFKQNKRNYQLLLWHKGIYQYMVYKNAQQAIQTLESAIALTQPSDKIHSEREIEILLSVGSIYFEEEAYDKAIETYSTCNDYLSLLPYLSDHTVKTHTYYNMARTLTRLKRYEKSNLRCEEAIKWSISKGSLFLLGELHYHMGYNFELLGDFSPAKENMVKARLIFELQKDQRFIAFIDKKTEKWTSENKLLTDETIPS</sequence>
<dbReference type="CDD" id="cd00093">
    <property type="entry name" value="HTH_XRE"/>
    <property type="match status" value="1"/>
</dbReference>
<evidence type="ECO:0000313" key="3">
    <source>
        <dbReference type="Proteomes" id="UP000262939"/>
    </source>
</evidence>